<protein>
    <submittedName>
        <fullName evidence="2">Uncharacterized protein</fullName>
    </submittedName>
</protein>
<keyword evidence="1" id="KW-0812">Transmembrane</keyword>
<keyword evidence="1" id="KW-1133">Transmembrane helix</keyword>
<reference evidence="2" key="1">
    <citation type="submission" date="2020-12" db="EMBL/GenBank/DDBJ databases">
        <title>Bacterial novel species Flavobacterium sp. SE-1-e isolated from soil.</title>
        <authorList>
            <person name="Jung H.-Y."/>
        </authorList>
    </citation>
    <scope>NUCLEOTIDE SEQUENCE</scope>
    <source>
        <strain evidence="2">SE-1-e</strain>
    </source>
</reference>
<dbReference type="Proteomes" id="UP000609172">
    <property type="component" value="Unassembled WGS sequence"/>
</dbReference>
<accession>A0A934PPR6</accession>
<proteinExistence type="predicted"/>
<dbReference type="RefSeq" id="WP_200106936.1">
    <property type="nucleotide sequence ID" value="NZ_JAEHFV010000006.1"/>
</dbReference>
<evidence type="ECO:0000313" key="3">
    <source>
        <dbReference type="Proteomes" id="UP000609172"/>
    </source>
</evidence>
<keyword evidence="3" id="KW-1185">Reference proteome</keyword>
<dbReference type="AlphaFoldDB" id="A0A934PPR6"/>
<sequence>MDSKHHEDLIHIRSMMERSSRFISLSGLSGVCAGLSALIGGLYILQWFKTNKINYFDLEDRVYGRDVITHLIGVGMIILIVALISAIFFTVRKSQKYKLPIWTTATKQMLIQLAIPLLVGAIFCLALIKYNLMVLVAPTTLLFYGLALVNAEKYTYSDIKYLGVLEIIVGLVSLFYLRYGLVFWIIGFGILHIVYGLVVFKKYK</sequence>
<keyword evidence="1" id="KW-0472">Membrane</keyword>
<organism evidence="2 3">
    <name type="scientific">Flavobacterium agrisoli</name>
    <dbReference type="NCBI Taxonomy" id="2793066"/>
    <lineage>
        <taxon>Bacteria</taxon>
        <taxon>Pseudomonadati</taxon>
        <taxon>Bacteroidota</taxon>
        <taxon>Flavobacteriia</taxon>
        <taxon>Flavobacteriales</taxon>
        <taxon>Flavobacteriaceae</taxon>
        <taxon>Flavobacterium</taxon>
    </lineage>
</organism>
<gene>
    <name evidence="2" type="ORF">I5M07_13295</name>
</gene>
<dbReference type="EMBL" id="JAEHFV010000006">
    <property type="protein sequence ID" value="MBK0370805.1"/>
    <property type="molecule type" value="Genomic_DNA"/>
</dbReference>
<feature type="transmembrane region" description="Helical" evidence="1">
    <location>
        <begin position="158"/>
        <end position="176"/>
    </location>
</feature>
<feature type="transmembrane region" description="Helical" evidence="1">
    <location>
        <begin position="21"/>
        <end position="48"/>
    </location>
</feature>
<feature type="transmembrane region" description="Helical" evidence="1">
    <location>
        <begin position="134"/>
        <end position="151"/>
    </location>
</feature>
<evidence type="ECO:0000256" key="1">
    <source>
        <dbReference type="SAM" id="Phobius"/>
    </source>
</evidence>
<comment type="caution">
    <text evidence="2">The sequence shown here is derived from an EMBL/GenBank/DDBJ whole genome shotgun (WGS) entry which is preliminary data.</text>
</comment>
<evidence type="ECO:0000313" key="2">
    <source>
        <dbReference type="EMBL" id="MBK0370805.1"/>
    </source>
</evidence>
<feature type="transmembrane region" description="Helical" evidence="1">
    <location>
        <begin position="110"/>
        <end position="128"/>
    </location>
</feature>
<name>A0A934PPR6_9FLAO</name>
<feature type="transmembrane region" description="Helical" evidence="1">
    <location>
        <begin position="182"/>
        <end position="200"/>
    </location>
</feature>
<feature type="transmembrane region" description="Helical" evidence="1">
    <location>
        <begin position="68"/>
        <end position="89"/>
    </location>
</feature>